<dbReference type="KEGG" id="daw:HS1_000899"/>
<accession>A0A7U4QJW7</accession>
<dbReference type="EMBL" id="CP013015">
    <property type="protein sequence ID" value="AMM40703.1"/>
    <property type="molecule type" value="Genomic_DNA"/>
</dbReference>
<evidence type="ECO:0000313" key="1">
    <source>
        <dbReference type="EMBL" id="AMM40703.1"/>
    </source>
</evidence>
<dbReference type="RefSeq" id="WP_066061543.1">
    <property type="nucleotide sequence ID" value="NZ_CP013015.1"/>
</dbReference>
<dbReference type="Proteomes" id="UP000070560">
    <property type="component" value="Chromosome"/>
</dbReference>
<name>A0A7U4QJW7_DESA2</name>
<evidence type="ECO:0008006" key="3">
    <source>
        <dbReference type="Google" id="ProtNLM"/>
    </source>
</evidence>
<dbReference type="Gene3D" id="3.40.220.10">
    <property type="entry name" value="Leucine Aminopeptidase, subunit E, domain 1"/>
    <property type="match status" value="1"/>
</dbReference>
<organism evidence="1 2">
    <name type="scientific">Desulfofervidus auxilii</name>
    <dbReference type="NCBI Taxonomy" id="1621989"/>
    <lineage>
        <taxon>Bacteria</taxon>
        <taxon>Pseudomonadati</taxon>
        <taxon>Thermodesulfobacteriota</taxon>
        <taxon>Candidatus Desulfofervidia</taxon>
        <taxon>Candidatus Desulfofervidales</taxon>
        <taxon>Candidatus Desulfofervidaceae</taxon>
        <taxon>Candidatus Desulfofervidus</taxon>
    </lineage>
</organism>
<gene>
    <name evidence="1" type="ORF">HS1_000899</name>
</gene>
<reference evidence="1 2" key="1">
    <citation type="submission" date="2015-10" db="EMBL/GenBank/DDBJ databases">
        <title>Candidatus Desulfofervidus auxilii, a hydrogenotrophic sulfate-reducing bacterium involved in the thermophilic anaerobic oxidation of methane.</title>
        <authorList>
            <person name="Krukenberg V."/>
            <person name="Richter M."/>
            <person name="Wegener G."/>
        </authorList>
    </citation>
    <scope>NUCLEOTIDE SEQUENCE [LARGE SCALE GENOMIC DNA]</scope>
    <source>
        <strain evidence="1 2">HS1</strain>
    </source>
</reference>
<keyword evidence="2" id="KW-1185">Reference proteome</keyword>
<sequence>MRYVFGDMFSMVNRGSNNILCVTTNGTITKSNQLVMGRGNALQAARLFPSLKTKAALMLLKHFKPQTYIPVNLMPGKEKFKKPWKTIIYGFFYSENLPVALFQVKKHFGEYADPGLINFSTGMLKAYAFKTPTKIIHLPFPGIGFGGLSVEAVEPLLRVLPDNVCVWRRRKSVG</sequence>
<dbReference type="AlphaFoldDB" id="A0A7U4QJW7"/>
<dbReference type="InterPro" id="IPR043472">
    <property type="entry name" value="Macro_dom-like"/>
</dbReference>
<protein>
    <recommendedName>
        <fullName evidence="3">Macro domain-containing protein</fullName>
    </recommendedName>
</protein>
<dbReference type="OrthoDB" id="9780211at2"/>
<evidence type="ECO:0000313" key="2">
    <source>
        <dbReference type="Proteomes" id="UP000070560"/>
    </source>
</evidence>
<proteinExistence type="predicted"/>
<dbReference type="SUPFAM" id="SSF52949">
    <property type="entry name" value="Macro domain-like"/>
    <property type="match status" value="1"/>
</dbReference>